<dbReference type="InterPro" id="IPR058728">
    <property type="entry name" value="HH_RND-rel"/>
</dbReference>
<gene>
    <name evidence="3" type="ORF">IAG03_02585</name>
</gene>
<feature type="coiled-coil region" evidence="1">
    <location>
        <begin position="172"/>
        <end position="199"/>
    </location>
</feature>
<dbReference type="EMBL" id="JACRSN010000003">
    <property type="protein sequence ID" value="MBC8532904.1"/>
    <property type="molecule type" value="Genomic_DNA"/>
</dbReference>
<dbReference type="RefSeq" id="WP_249318179.1">
    <property type="nucleotide sequence ID" value="NZ_JACRSN010000003.1"/>
</dbReference>
<organism evidence="3 4">
    <name type="scientific">Yeguia hominis</name>
    <dbReference type="NCBI Taxonomy" id="2763662"/>
    <lineage>
        <taxon>Bacteria</taxon>
        <taxon>Bacillati</taxon>
        <taxon>Bacillota</taxon>
        <taxon>Clostridia</taxon>
        <taxon>Eubacteriales</taxon>
        <taxon>Yeguiaceae</taxon>
        <taxon>Yeguia</taxon>
    </lineage>
</organism>
<accession>A0A926D8R9</accession>
<evidence type="ECO:0000313" key="4">
    <source>
        <dbReference type="Proteomes" id="UP000651482"/>
    </source>
</evidence>
<feature type="domain" description="RND related alpha-helical hairpin" evidence="2">
    <location>
        <begin position="99"/>
        <end position="191"/>
    </location>
</feature>
<evidence type="ECO:0000256" key="1">
    <source>
        <dbReference type="SAM" id="Coils"/>
    </source>
</evidence>
<sequence length="434" mass="47793">MNSPKARRIAISVFAVLLLVFVCYQAFGVQRSDVRTETAMYGTTWDALEVSAVAIRSETLLTEETDGAIRYLVPDGGHIANGGVLAEVYASDSDVAKWEEIASLEKEIEQLRQLNQPTETYQLDPGKLDEKIDAALIRVVNGICKRDWSVLDDDRDQFLHLINQKGIVTGKAEGYGSRITELEEEVASLRASTASAVKQIIAPSAGCFVSRADGYEGAYDYKSAETLTAEQLQTEPVKADLPQGTIGKIYDQFNWYLAFTVNAEDAVKFKSILESYPNRVYLSLPFVSEERVPAEVAAVNQASFDSDAAVILKCSYLQGSLLSIRSQQVEVQLDAYSGVMVPQSAIHFADVEAVVTDADGNETTKLHKNVRGVYRVNGAALEFVQIFSDATVNGYVICRTDLRENEELYTQNTIALYDEVVVEGKDLYDGRPVA</sequence>
<evidence type="ECO:0000313" key="3">
    <source>
        <dbReference type="EMBL" id="MBC8532904.1"/>
    </source>
</evidence>
<dbReference type="Pfam" id="PF26012">
    <property type="entry name" value="HH_RND_rel"/>
    <property type="match status" value="1"/>
</dbReference>
<dbReference type="Proteomes" id="UP000651482">
    <property type="component" value="Unassembled WGS sequence"/>
</dbReference>
<proteinExistence type="predicted"/>
<keyword evidence="4" id="KW-1185">Reference proteome</keyword>
<dbReference type="AlphaFoldDB" id="A0A926D8R9"/>
<protein>
    <recommendedName>
        <fullName evidence="2">RND related alpha-helical hairpin domain-containing protein</fullName>
    </recommendedName>
</protein>
<comment type="caution">
    <text evidence="3">The sequence shown here is derived from an EMBL/GenBank/DDBJ whole genome shotgun (WGS) entry which is preliminary data.</text>
</comment>
<name>A0A926D8R9_9FIRM</name>
<keyword evidence="1" id="KW-0175">Coiled coil</keyword>
<evidence type="ECO:0000259" key="2">
    <source>
        <dbReference type="Pfam" id="PF26012"/>
    </source>
</evidence>
<reference evidence="3" key="1">
    <citation type="submission" date="2020-08" db="EMBL/GenBank/DDBJ databases">
        <title>Genome public.</title>
        <authorList>
            <person name="Liu C."/>
            <person name="Sun Q."/>
        </authorList>
    </citation>
    <scope>NUCLEOTIDE SEQUENCE</scope>
    <source>
        <strain evidence="3">NSJ-40</strain>
    </source>
</reference>